<evidence type="ECO:0000256" key="7">
    <source>
        <dbReference type="ARBA" id="ARBA00022723"/>
    </source>
</evidence>
<evidence type="ECO:0000256" key="9">
    <source>
        <dbReference type="ARBA" id="ARBA00022763"/>
    </source>
</evidence>
<evidence type="ECO:0000256" key="12">
    <source>
        <dbReference type="ARBA" id="ARBA00022840"/>
    </source>
</evidence>
<dbReference type="InterPro" id="IPR012340">
    <property type="entry name" value="NA-bd_OB-fold"/>
</dbReference>
<evidence type="ECO:0000256" key="13">
    <source>
        <dbReference type="ARBA" id="ARBA00022932"/>
    </source>
</evidence>
<keyword evidence="12" id="KW-0067">ATP-binding</keyword>
<dbReference type="InterPro" id="IPR014146">
    <property type="entry name" value="LigD_ligase_dom"/>
</dbReference>
<evidence type="ECO:0000256" key="3">
    <source>
        <dbReference type="ARBA" id="ARBA00022598"/>
    </source>
</evidence>
<dbReference type="EC" id="6.5.1.1" evidence="2"/>
<feature type="region of interest" description="Disordered" evidence="21">
    <location>
        <begin position="1"/>
        <end position="38"/>
    </location>
</feature>
<dbReference type="InterPro" id="IPR014144">
    <property type="entry name" value="LigD_PE_domain"/>
</dbReference>
<organism evidence="23 24">
    <name type="scientific">Herbaspirillum lusitanum</name>
    <dbReference type="NCBI Taxonomy" id="213312"/>
    <lineage>
        <taxon>Bacteria</taxon>
        <taxon>Pseudomonadati</taxon>
        <taxon>Pseudomonadota</taxon>
        <taxon>Betaproteobacteria</taxon>
        <taxon>Burkholderiales</taxon>
        <taxon>Oxalobacteraceae</taxon>
        <taxon>Herbaspirillum</taxon>
    </lineage>
</organism>
<dbReference type="NCBIfam" id="TIGR02777">
    <property type="entry name" value="LigD_PE_dom"/>
    <property type="match status" value="1"/>
</dbReference>
<reference evidence="23 24" key="1">
    <citation type="journal article" date="2024" name="Chem. Sci.">
        <title>Discovery of megapolipeptins by genome mining of a Burkholderiales bacteria collection.</title>
        <authorList>
            <person name="Paulo B.S."/>
            <person name="Recchia M.J.J."/>
            <person name="Lee S."/>
            <person name="Fergusson C.H."/>
            <person name="Romanowski S.B."/>
            <person name="Hernandez A."/>
            <person name="Krull N."/>
            <person name="Liu D.Y."/>
            <person name="Cavanagh H."/>
            <person name="Bos A."/>
            <person name="Gray C.A."/>
            <person name="Murphy B.T."/>
            <person name="Linington R.G."/>
            <person name="Eustaquio A.S."/>
        </authorList>
    </citation>
    <scope>NUCLEOTIDE SEQUENCE [LARGE SCALE GENOMIC DNA]</scope>
    <source>
        <strain evidence="23 24">RL21-008-BIB-A</strain>
    </source>
</reference>
<feature type="region of interest" description="Disordered" evidence="21">
    <location>
        <begin position="581"/>
        <end position="620"/>
    </location>
</feature>
<dbReference type="Gene3D" id="3.30.470.30">
    <property type="entry name" value="DNA ligase/mRNA capping enzyme"/>
    <property type="match status" value="1"/>
</dbReference>
<evidence type="ECO:0000256" key="21">
    <source>
        <dbReference type="SAM" id="MobiDB-lite"/>
    </source>
</evidence>
<evidence type="ECO:0000256" key="18">
    <source>
        <dbReference type="ARBA" id="ARBA00023268"/>
    </source>
</evidence>
<dbReference type="NCBIfam" id="TIGR02776">
    <property type="entry name" value="NHEJ_ligase_prk"/>
    <property type="match status" value="1"/>
</dbReference>
<dbReference type="InterPro" id="IPR012309">
    <property type="entry name" value="DNA_ligase_ATP-dep_C"/>
</dbReference>
<keyword evidence="6" id="KW-0540">Nuclease</keyword>
<keyword evidence="11" id="KW-0269">Exonuclease</keyword>
<comment type="caution">
    <text evidence="23">The sequence shown here is derived from an EMBL/GenBank/DDBJ whole genome shotgun (WGS) entry which is preliminary data.</text>
</comment>
<name>A0ABW9AAK1_9BURK</name>
<dbReference type="SUPFAM" id="SSF50249">
    <property type="entry name" value="Nucleic acid-binding proteins"/>
    <property type="match status" value="1"/>
</dbReference>
<dbReference type="Gene3D" id="2.40.50.140">
    <property type="entry name" value="Nucleic acid-binding proteins"/>
    <property type="match status" value="1"/>
</dbReference>
<keyword evidence="3 23" id="KW-0436">Ligase</keyword>
<keyword evidence="9" id="KW-0227">DNA damage</keyword>
<keyword evidence="4" id="KW-0808">Transferase</keyword>
<evidence type="ECO:0000256" key="11">
    <source>
        <dbReference type="ARBA" id="ARBA00022839"/>
    </source>
</evidence>
<evidence type="ECO:0000256" key="5">
    <source>
        <dbReference type="ARBA" id="ARBA00022695"/>
    </source>
</evidence>
<evidence type="ECO:0000256" key="10">
    <source>
        <dbReference type="ARBA" id="ARBA00022801"/>
    </source>
</evidence>
<keyword evidence="10" id="KW-0378">Hydrolase</keyword>
<dbReference type="CDD" id="cd07906">
    <property type="entry name" value="Adenylation_DNA_ligase_LigD_LigC"/>
    <property type="match status" value="1"/>
</dbReference>
<dbReference type="NCBIfam" id="TIGR02778">
    <property type="entry name" value="ligD_pol"/>
    <property type="match status" value="1"/>
</dbReference>
<evidence type="ECO:0000256" key="15">
    <source>
        <dbReference type="ARBA" id="ARBA00023172"/>
    </source>
</evidence>
<evidence type="ECO:0000256" key="14">
    <source>
        <dbReference type="ARBA" id="ARBA00023125"/>
    </source>
</evidence>
<dbReference type="InterPro" id="IPR014145">
    <property type="entry name" value="LigD_pol_dom"/>
</dbReference>
<evidence type="ECO:0000256" key="4">
    <source>
        <dbReference type="ARBA" id="ARBA00022679"/>
    </source>
</evidence>
<dbReference type="NCBIfam" id="TIGR02779">
    <property type="entry name" value="NHEJ_ligase_lig"/>
    <property type="match status" value="1"/>
</dbReference>
<dbReference type="RefSeq" id="WP_408158439.1">
    <property type="nucleotide sequence ID" value="NZ_JAQQFM010000005.1"/>
</dbReference>
<evidence type="ECO:0000259" key="22">
    <source>
        <dbReference type="PROSITE" id="PS50160"/>
    </source>
</evidence>
<dbReference type="Pfam" id="PF21686">
    <property type="entry name" value="LigD_Prim-Pol"/>
    <property type="match status" value="1"/>
</dbReference>
<sequence>MSRTARRRAAPSGAGKSAGSAGAGGTHGTPGTHGDLSHYHAKRNFDVTPEPPALVRRKTGAGRQQLNFFIQRHHARRLHYDFRLELDGVLKSWAVPKGPSLDPHDKRLAVRVEDHPVDYGSFEGSIPEHQYGAGEVVLWDRGDWIPEGDAAAGLKKGHLAFELRGEKLEGRWALVRMGKPDPSGAQKENWLLIKENDDASRSGKAADITALRPESVAGRKQAQPLEADAGAKKKAKTDIAAMPEKSPMPTRLDPQLATLSDLAPQGDHWLSEMKFDGYRGLCRIDQGQARIFTRQGLDWSGRWPVLTQALTKLDVDNAWIDGEVVALLQDGSISFEALQNYADGDLQQAEGVRLALYAFDLLYLNGRDLRELPLQQRKELLRALIPGASEDGLLLYSEHIIGHAREVFEHACMHGMEGIVAKRVDAPYSGRRDGNWLKIKCQQRQEFVVAGYTDPAGQRSGFGAILVGVYEAPAKKQARSKKEDLPALRYAGRVGTGFDEKQLQAMLKTFRKLERDTPAFDNPPTGQQARGVHWLEPKLVAEVKFAQWTRGGIVRHGAFVALREDKPARAIVREVKAQSEVDAEPTVKSKARKVSAAAAAQARRAGDQHPDETAAENAPTRVEGVRLTHPAKILFAEDHGPGVTKLELARYYQSVGALMLPDLQQRPLSLVRCPDGSLGKCFFQKHIGQGVPQEIEEIAVPEGKGQAHYMMVNSGAALVATVQMGVLELHTWGAVKGRLDKPDRVVFDLDPAPDVAWIKVIEGAQLLHGLLQEIGLQAFLKTSGGKGLHIVVPIRAQHDWSVVKAWSRGVAEHLAQHLPDHFIATMSKAARSGKIFVDYLRNAPGATTVAAYSARARANAPVSTPITWDELTSEMTPDRFNVRNMGERLAWIAGGRKAGRAAKGAVFPTENDPWRDFAGTQQALKADVLKLFGGR</sequence>
<keyword evidence="7" id="KW-0479">Metal-binding</keyword>
<dbReference type="CDD" id="cd04862">
    <property type="entry name" value="PaeLigD_Pol_like"/>
    <property type="match status" value="1"/>
</dbReference>
<keyword evidence="14" id="KW-0238">DNA-binding</keyword>
<feature type="domain" description="ATP-dependent DNA ligase family profile" evidence="22">
    <location>
        <begin position="347"/>
        <end position="454"/>
    </location>
</feature>
<keyword evidence="24" id="KW-1185">Reference proteome</keyword>
<evidence type="ECO:0000256" key="17">
    <source>
        <dbReference type="ARBA" id="ARBA00023211"/>
    </source>
</evidence>
<dbReference type="InterPro" id="IPR012310">
    <property type="entry name" value="DNA_ligase_ATP-dep_cent"/>
</dbReference>
<dbReference type="PROSITE" id="PS50160">
    <property type="entry name" value="DNA_LIGASE_A3"/>
    <property type="match status" value="1"/>
</dbReference>
<feature type="compositionally biased region" description="Low complexity" evidence="21">
    <location>
        <begin position="10"/>
        <end position="20"/>
    </location>
</feature>
<evidence type="ECO:0000256" key="8">
    <source>
        <dbReference type="ARBA" id="ARBA00022741"/>
    </source>
</evidence>
<dbReference type="InterPro" id="IPR052171">
    <property type="entry name" value="NHEJ_LigD"/>
</dbReference>
<dbReference type="EMBL" id="JAQQFM010000005">
    <property type="protein sequence ID" value="MFL9925264.1"/>
    <property type="molecule type" value="Genomic_DNA"/>
</dbReference>
<evidence type="ECO:0000256" key="6">
    <source>
        <dbReference type="ARBA" id="ARBA00022722"/>
    </source>
</evidence>
<keyword evidence="8" id="KW-0547">Nucleotide-binding</keyword>
<proteinExistence type="predicted"/>
<dbReference type="SUPFAM" id="SSF56091">
    <property type="entry name" value="DNA ligase/mRNA capping enzyme, catalytic domain"/>
    <property type="match status" value="1"/>
</dbReference>
<keyword evidence="13" id="KW-0239">DNA-directed DNA polymerase</keyword>
<evidence type="ECO:0000256" key="19">
    <source>
        <dbReference type="ARBA" id="ARBA00029943"/>
    </source>
</evidence>
<comment type="cofactor">
    <cofactor evidence="1">
        <name>Mn(2+)</name>
        <dbReference type="ChEBI" id="CHEBI:29035"/>
    </cofactor>
</comment>
<keyword evidence="18" id="KW-0511">Multifunctional enzyme</keyword>
<dbReference type="NCBIfam" id="NF004628">
    <property type="entry name" value="PRK05972.1"/>
    <property type="match status" value="1"/>
</dbReference>
<dbReference type="PANTHER" id="PTHR42705:SF2">
    <property type="entry name" value="BIFUNCTIONAL NON-HOMOLOGOUS END JOINING PROTEIN LIGD"/>
    <property type="match status" value="1"/>
</dbReference>
<accession>A0ABW9AAK1</accession>
<dbReference type="InterPro" id="IPR033651">
    <property type="entry name" value="PaeLigD_Pol-like"/>
</dbReference>
<dbReference type="Pfam" id="PF01068">
    <property type="entry name" value="DNA_ligase_A_M"/>
    <property type="match status" value="1"/>
</dbReference>
<comment type="catalytic activity">
    <reaction evidence="20">
        <text>ATP + (deoxyribonucleotide)n-3'-hydroxyl + 5'-phospho-(deoxyribonucleotide)m = (deoxyribonucleotide)n+m + AMP + diphosphate.</text>
        <dbReference type="EC" id="6.5.1.1"/>
    </reaction>
</comment>
<dbReference type="GO" id="GO:0003910">
    <property type="term" value="F:DNA ligase (ATP) activity"/>
    <property type="evidence" value="ECO:0007669"/>
    <property type="project" value="UniProtKB-EC"/>
</dbReference>
<dbReference type="Proteomes" id="UP001629246">
    <property type="component" value="Unassembled WGS sequence"/>
</dbReference>
<dbReference type="CDD" id="cd07971">
    <property type="entry name" value="OBF_DNA_ligase_LigD"/>
    <property type="match status" value="1"/>
</dbReference>
<evidence type="ECO:0000256" key="16">
    <source>
        <dbReference type="ARBA" id="ARBA00023204"/>
    </source>
</evidence>
<feature type="region of interest" description="Disordered" evidence="21">
    <location>
        <begin position="202"/>
        <end position="235"/>
    </location>
</feature>
<dbReference type="Gene3D" id="3.30.1490.70">
    <property type="match status" value="1"/>
</dbReference>
<dbReference type="Pfam" id="PF04679">
    <property type="entry name" value="DNA_ligase_A_C"/>
    <property type="match status" value="1"/>
</dbReference>
<evidence type="ECO:0000256" key="20">
    <source>
        <dbReference type="ARBA" id="ARBA00034003"/>
    </source>
</evidence>
<protein>
    <recommendedName>
        <fullName evidence="2">DNA ligase (ATP)</fullName>
        <ecNumber evidence="2">6.5.1.1</ecNumber>
    </recommendedName>
    <alternativeName>
        <fullName evidence="19">NHEJ DNA polymerase</fullName>
    </alternativeName>
</protein>
<evidence type="ECO:0000256" key="1">
    <source>
        <dbReference type="ARBA" id="ARBA00001936"/>
    </source>
</evidence>
<keyword evidence="16" id="KW-0234">DNA repair</keyword>
<keyword evidence="15" id="KW-0233">DNA recombination</keyword>
<dbReference type="Gene3D" id="3.90.920.10">
    <property type="entry name" value="DNA primase, PRIM domain"/>
    <property type="match status" value="1"/>
</dbReference>
<evidence type="ECO:0000313" key="24">
    <source>
        <dbReference type="Proteomes" id="UP001629246"/>
    </source>
</evidence>
<evidence type="ECO:0000313" key="23">
    <source>
        <dbReference type="EMBL" id="MFL9925264.1"/>
    </source>
</evidence>
<keyword evidence="5" id="KW-0548">Nucleotidyltransferase</keyword>
<dbReference type="PANTHER" id="PTHR42705">
    <property type="entry name" value="BIFUNCTIONAL NON-HOMOLOGOUS END JOINING PROTEIN LIGD"/>
    <property type="match status" value="1"/>
</dbReference>
<gene>
    <name evidence="23" type="primary">ligD</name>
    <name evidence="23" type="ORF">PQR62_13390</name>
</gene>
<dbReference type="InterPro" id="IPR014143">
    <property type="entry name" value="NHEJ_ligase_prk"/>
</dbReference>
<evidence type="ECO:0000256" key="2">
    <source>
        <dbReference type="ARBA" id="ARBA00012727"/>
    </source>
</evidence>
<feature type="compositionally biased region" description="Low complexity" evidence="21">
    <location>
        <begin position="594"/>
        <end position="603"/>
    </location>
</feature>
<keyword evidence="17" id="KW-0464">Manganese</keyword>
<dbReference type="Pfam" id="PF13298">
    <property type="entry name" value="LigD_N"/>
    <property type="match status" value="1"/>
</dbReference>